<dbReference type="InterPro" id="IPR038425">
    <property type="entry name" value="GAT_sf"/>
</dbReference>
<dbReference type="OrthoDB" id="2018246at2759"/>
<dbReference type="GO" id="GO:0035091">
    <property type="term" value="F:phosphatidylinositol binding"/>
    <property type="evidence" value="ECO:0007669"/>
    <property type="project" value="InterPro"/>
</dbReference>
<dbReference type="InterPro" id="IPR044836">
    <property type="entry name" value="TOL_plant"/>
</dbReference>
<keyword evidence="7" id="KW-1185">Reference proteome</keyword>
<dbReference type="PANTHER" id="PTHR45898:SF14">
    <property type="entry name" value="TOM1-LIKE PROTEIN 4"/>
    <property type="match status" value="1"/>
</dbReference>
<evidence type="ECO:0000256" key="4">
    <source>
        <dbReference type="SAM" id="MobiDB-lite"/>
    </source>
</evidence>
<dbReference type="AlphaFoldDB" id="A0A7J0DLT5"/>
<sequence length="545" mass="58929">MTISTGTAILTPMLLPLPLSNFENPKIGIFVHHRETQPAAPSLSSLLSLAHPRRASSEPNRASSEANRPSRASSEASRASSEANRPYPPLLGVRWERVSDVIGARFRRASEEEAPIRGSWGDPSPLSAIPATKLRTISPTGLIVRLADIQNAQGLADVLTEVLGALDPQNREGLKQEMIVDLVEQCYSYQNRVMNLVNNTTDEELLCKGLALNDELQRVLGRHDDVARGTPTVGVGIAKNSVSPLMNVNHEDGESEDDISLLAHRDGRAEAFGGPPVKNWASQSLANMPQWIDGSNLKPIGHTLSLDSLSHRDNLICFIVKQTFMNIGWAIGRQADPIVYAAVYRKYSGQEMTAEIDISLLGTVGSSRDTYQGPGQKPTNARNEPVRVNPILPPPASSKKSTSADCLGGDDYNAERSSGTSESALFALPSHSNNTNSIPSSSPTLPSFSPPSSNFINPTASMFTGALLMHNQRQQFFEQPVVSVGGASRSSMGPGSSYDRLVGQTRHLSLNPSTPTKEEQEEDALFKDLVDFAKARSSSKTNRSF</sequence>
<organism evidence="6 7">
    <name type="scientific">Actinidia rufa</name>
    <dbReference type="NCBI Taxonomy" id="165716"/>
    <lineage>
        <taxon>Eukaryota</taxon>
        <taxon>Viridiplantae</taxon>
        <taxon>Streptophyta</taxon>
        <taxon>Embryophyta</taxon>
        <taxon>Tracheophyta</taxon>
        <taxon>Spermatophyta</taxon>
        <taxon>Magnoliopsida</taxon>
        <taxon>eudicotyledons</taxon>
        <taxon>Gunneridae</taxon>
        <taxon>Pentapetalae</taxon>
        <taxon>asterids</taxon>
        <taxon>Ericales</taxon>
        <taxon>Actinidiaceae</taxon>
        <taxon>Actinidia</taxon>
    </lineage>
</organism>
<evidence type="ECO:0000313" key="7">
    <source>
        <dbReference type="Proteomes" id="UP000585474"/>
    </source>
</evidence>
<comment type="similarity">
    <text evidence="2">Belongs to the TOM1 family.</text>
</comment>
<accession>A0A7J0DLT5</accession>
<feature type="compositionally biased region" description="Low complexity" evidence="4">
    <location>
        <begin position="60"/>
        <end position="85"/>
    </location>
</feature>
<comment type="subcellular location">
    <subcellularLocation>
        <location evidence="1">Membrane</location>
        <topology evidence="1">Peripheral membrane protein</topology>
    </subcellularLocation>
</comment>
<name>A0A7J0DLT5_9ERIC</name>
<dbReference type="PANTHER" id="PTHR45898">
    <property type="entry name" value="TOM1-LIKE PROTEIN"/>
    <property type="match status" value="1"/>
</dbReference>
<reference evidence="7" key="1">
    <citation type="submission" date="2019-07" db="EMBL/GenBank/DDBJ databases">
        <title>De Novo Assembly of kiwifruit Actinidia rufa.</title>
        <authorList>
            <person name="Sugita-Konishi S."/>
            <person name="Sato K."/>
            <person name="Mori E."/>
            <person name="Abe Y."/>
            <person name="Kisaki G."/>
            <person name="Hamano K."/>
            <person name="Suezawa K."/>
            <person name="Otani M."/>
            <person name="Fukuda T."/>
            <person name="Manabe T."/>
            <person name="Gomi K."/>
            <person name="Tabuchi M."/>
            <person name="Akimitsu K."/>
            <person name="Kataoka I."/>
        </authorList>
    </citation>
    <scope>NUCLEOTIDE SEQUENCE [LARGE SCALE GENOMIC DNA]</scope>
    <source>
        <strain evidence="7">cv. Fuchu</strain>
    </source>
</reference>
<evidence type="ECO:0000256" key="2">
    <source>
        <dbReference type="ARBA" id="ARBA00007708"/>
    </source>
</evidence>
<dbReference type="Gene3D" id="1.20.58.160">
    <property type="match status" value="1"/>
</dbReference>
<dbReference type="InterPro" id="IPR004152">
    <property type="entry name" value="GAT_dom"/>
</dbReference>
<dbReference type="GO" id="GO:0043130">
    <property type="term" value="F:ubiquitin binding"/>
    <property type="evidence" value="ECO:0007669"/>
    <property type="project" value="InterPro"/>
</dbReference>
<dbReference type="GO" id="GO:0016020">
    <property type="term" value="C:membrane"/>
    <property type="evidence" value="ECO:0007669"/>
    <property type="project" value="UniProtKB-SubCell"/>
</dbReference>
<dbReference type="GO" id="GO:0005737">
    <property type="term" value="C:cytoplasm"/>
    <property type="evidence" value="ECO:0007669"/>
    <property type="project" value="UniProtKB-ARBA"/>
</dbReference>
<dbReference type="CDD" id="cd14231">
    <property type="entry name" value="GAT_GGA-like_plant"/>
    <property type="match status" value="1"/>
</dbReference>
<dbReference type="EMBL" id="BJWL01000283">
    <property type="protein sequence ID" value="GFS37584.1"/>
    <property type="molecule type" value="Genomic_DNA"/>
</dbReference>
<dbReference type="PROSITE" id="PS50909">
    <property type="entry name" value="GAT"/>
    <property type="match status" value="1"/>
</dbReference>
<proteinExistence type="inferred from homology"/>
<evidence type="ECO:0000256" key="3">
    <source>
        <dbReference type="ARBA" id="ARBA00023136"/>
    </source>
</evidence>
<keyword evidence="3" id="KW-0472">Membrane</keyword>
<feature type="region of interest" description="Disordered" evidence="4">
    <location>
        <begin position="367"/>
        <end position="450"/>
    </location>
</feature>
<evidence type="ECO:0000313" key="6">
    <source>
        <dbReference type="EMBL" id="GFS37584.1"/>
    </source>
</evidence>
<gene>
    <name evidence="6" type="ORF">Acr_00g0052880</name>
</gene>
<dbReference type="SUPFAM" id="SSF89009">
    <property type="entry name" value="GAT-like domain"/>
    <property type="match status" value="1"/>
</dbReference>
<dbReference type="Proteomes" id="UP000585474">
    <property type="component" value="Unassembled WGS sequence"/>
</dbReference>
<feature type="compositionally biased region" description="Low complexity" evidence="4">
    <location>
        <begin position="429"/>
        <end position="450"/>
    </location>
</feature>
<dbReference type="GO" id="GO:0043328">
    <property type="term" value="P:protein transport to vacuole involved in ubiquitin-dependent protein catabolic process via the multivesicular body sorting pathway"/>
    <property type="evidence" value="ECO:0007669"/>
    <property type="project" value="InterPro"/>
</dbReference>
<evidence type="ECO:0000259" key="5">
    <source>
        <dbReference type="PROSITE" id="PS50909"/>
    </source>
</evidence>
<feature type="domain" description="GAT" evidence="5">
    <location>
        <begin position="140"/>
        <end position="228"/>
    </location>
</feature>
<dbReference type="Pfam" id="PF03127">
    <property type="entry name" value="GAT"/>
    <property type="match status" value="1"/>
</dbReference>
<evidence type="ECO:0000256" key="1">
    <source>
        <dbReference type="ARBA" id="ARBA00004170"/>
    </source>
</evidence>
<comment type="caution">
    <text evidence="6">The sequence shown here is derived from an EMBL/GenBank/DDBJ whole genome shotgun (WGS) entry which is preliminary data.</text>
</comment>
<feature type="region of interest" description="Disordered" evidence="4">
    <location>
        <begin position="52"/>
        <end position="85"/>
    </location>
</feature>
<protein>
    <submittedName>
        <fullName evidence="6">ENTH/VHS/GAT family protein</fullName>
    </submittedName>
</protein>